<gene>
    <name evidence="1" type="ORF">Alo02nite_35130</name>
    <name evidence="2" type="ORF">BJ964_009229</name>
</gene>
<comment type="caution">
    <text evidence="2">The sequence shown here is derived from an EMBL/GenBank/DDBJ whole genome shotgun (WGS) entry which is preliminary data.</text>
</comment>
<evidence type="ECO:0000313" key="1">
    <source>
        <dbReference type="EMBL" id="GIE40615.1"/>
    </source>
</evidence>
<evidence type="ECO:0000313" key="4">
    <source>
        <dbReference type="Proteomes" id="UP000631312"/>
    </source>
</evidence>
<sequence>MTIQERSGGPAIGRIKDERVRFYLENFKMIEEWARVRTDANQELHDLFLGMAEVLTVEAESRGYDDVVVRVDEDTNPKKPRILIAKRDWFGSDDVTPAATAIEWHQPPIDKSGELYMYVGVRMGDRRRRDLRVAKYLSSLAPALRRTLGSEWEKEAEAFPVWRWIQPQGDSLDELFIVEEARRAAWTCWEATSHHIDEALGRA</sequence>
<name>A0A7W7HQW9_9ACTN</name>
<organism evidence="2 3">
    <name type="scientific">Actinoplanes lobatus</name>
    <dbReference type="NCBI Taxonomy" id="113568"/>
    <lineage>
        <taxon>Bacteria</taxon>
        <taxon>Bacillati</taxon>
        <taxon>Actinomycetota</taxon>
        <taxon>Actinomycetes</taxon>
        <taxon>Micromonosporales</taxon>
        <taxon>Micromonosporaceae</taxon>
        <taxon>Actinoplanes</taxon>
    </lineage>
</organism>
<dbReference type="Proteomes" id="UP000590511">
    <property type="component" value="Unassembled WGS sequence"/>
</dbReference>
<protein>
    <submittedName>
        <fullName evidence="2">Uncharacterized protein</fullName>
    </submittedName>
</protein>
<evidence type="ECO:0000313" key="2">
    <source>
        <dbReference type="EMBL" id="MBB4755068.1"/>
    </source>
</evidence>
<reference evidence="1 4" key="2">
    <citation type="submission" date="2021-01" db="EMBL/GenBank/DDBJ databases">
        <title>Whole genome shotgun sequence of Actinoplanes lobatus NBRC 12513.</title>
        <authorList>
            <person name="Komaki H."/>
            <person name="Tamura T."/>
        </authorList>
    </citation>
    <scope>NUCLEOTIDE SEQUENCE [LARGE SCALE GENOMIC DNA]</scope>
    <source>
        <strain evidence="1 4">NBRC 12513</strain>
    </source>
</reference>
<proteinExistence type="predicted"/>
<reference evidence="2 3" key="1">
    <citation type="submission" date="2020-08" db="EMBL/GenBank/DDBJ databases">
        <title>Sequencing the genomes of 1000 actinobacteria strains.</title>
        <authorList>
            <person name="Klenk H.-P."/>
        </authorList>
    </citation>
    <scope>NUCLEOTIDE SEQUENCE [LARGE SCALE GENOMIC DNA]</scope>
    <source>
        <strain evidence="2 3">DSM 43150</strain>
    </source>
</reference>
<keyword evidence="4" id="KW-1185">Reference proteome</keyword>
<dbReference type="AlphaFoldDB" id="A0A7W7HQW9"/>
<dbReference type="Proteomes" id="UP000631312">
    <property type="component" value="Unassembled WGS sequence"/>
</dbReference>
<evidence type="ECO:0000313" key="3">
    <source>
        <dbReference type="Proteomes" id="UP000590511"/>
    </source>
</evidence>
<accession>A0A7W7HQW9</accession>
<dbReference type="EMBL" id="JACHNC010000001">
    <property type="protein sequence ID" value="MBB4755068.1"/>
    <property type="molecule type" value="Genomic_DNA"/>
</dbReference>
<dbReference type="RefSeq" id="WP_188126537.1">
    <property type="nucleotide sequence ID" value="NZ_BOMP01000051.1"/>
</dbReference>
<dbReference type="EMBL" id="BOMP01000051">
    <property type="protein sequence ID" value="GIE40615.1"/>
    <property type="molecule type" value="Genomic_DNA"/>
</dbReference>